<name>A0A3G9JL09_9BACL</name>
<reference evidence="1 2" key="1">
    <citation type="submission" date="2018-11" db="EMBL/GenBank/DDBJ databases">
        <title>Complete genome sequence of Paenibacillus baekrokdamisoli strain KCTC 33723.</title>
        <authorList>
            <person name="Kang S.W."/>
            <person name="Lee K.C."/>
            <person name="Kim K.K."/>
            <person name="Kim J.S."/>
            <person name="Kim D.S."/>
            <person name="Ko S.H."/>
            <person name="Yang S.H."/>
            <person name="Lee J.S."/>
        </authorList>
    </citation>
    <scope>NUCLEOTIDE SEQUENCE [LARGE SCALE GENOMIC DNA]</scope>
    <source>
        <strain evidence="1 2">KCTC 33723</strain>
    </source>
</reference>
<dbReference type="Gene3D" id="1.10.10.10">
    <property type="entry name" value="Winged helix-like DNA-binding domain superfamily/Winged helix DNA-binding domain"/>
    <property type="match status" value="1"/>
</dbReference>
<dbReference type="OrthoDB" id="34294at2"/>
<dbReference type="RefSeq" id="WP_125665339.1">
    <property type="nucleotide sequence ID" value="NZ_AP019308.1"/>
</dbReference>
<accession>A0A3G9JL09</accession>
<dbReference type="SUPFAM" id="SSF46785">
    <property type="entry name" value="Winged helix' DNA-binding domain"/>
    <property type="match status" value="1"/>
</dbReference>
<dbReference type="GO" id="GO:0005829">
    <property type="term" value="C:cytosol"/>
    <property type="evidence" value="ECO:0007669"/>
    <property type="project" value="TreeGrafter"/>
</dbReference>
<keyword evidence="2" id="KW-1185">Reference proteome</keyword>
<dbReference type="Pfam" id="PF01037">
    <property type="entry name" value="AsnC_trans_reg"/>
    <property type="match status" value="1"/>
</dbReference>
<dbReference type="InterPro" id="IPR019887">
    <property type="entry name" value="Tscrpt_reg_AsnC/Lrp_C"/>
</dbReference>
<gene>
    <name evidence="1" type="primary">lrpA_2</name>
    <name evidence="1" type="ORF">Back11_62030</name>
</gene>
<protein>
    <submittedName>
        <fullName evidence="1">HTH-type transcriptional regulator LrpA</fullName>
    </submittedName>
</protein>
<dbReference type="KEGG" id="pbk:Back11_62030"/>
<dbReference type="EMBL" id="AP019308">
    <property type="protein sequence ID" value="BBH24858.1"/>
    <property type="molecule type" value="Genomic_DNA"/>
</dbReference>
<dbReference type="Pfam" id="PF13412">
    <property type="entry name" value="HTH_24"/>
    <property type="match status" value="1"/>
</dbReference>
<dbReference type="InterPro" id="IPR011008">
    <property type="entry name" value="Dimeric_a/b-barrel"/>
</dbReference>
<dbReference type="InterPro" id="IPR036390">
    <property type="entry name" value="WH_DNA-bd_sf"/>
</dbReference>
<dbReference type="PANTHER" id="PTHR30154">
    <property type="entry name" value="LEUCINE-RESPONSIVE REGULATORY PROTEIN"/>
    <property type="match status" value="1"/>
</dbReference>
<dbReference type="InterPro" id="IPR019888">
    <property type="entry name" value="Tscrpt_reg_AsnC-like"/>
</dbReference>
<evidence type="ECO:0000313" key="1">
    <source>
        <dbReference type="EMBL" id="BBH24858.1"/>
    </source>
</evidence>
<sequence>MLDHTDKRILEELKKNARISMKELGENIHMTGQATAKRVLKLEEDGVIEGYTIHQNHMKTGYPVHSFINIYTKSFDHKPFLSFIETQHPYIVNNFKISGEGCYLMECRFPSNEVLDRFLGELNHYVNYKLSLVINN</sequence>
<organism evidence="1 2">
    <name type="scientific">Paenibacillus baekrokdamisoli</name>
    <dbReference type="NCBI Taxonomy" id="1712516"/>
    <lineage>
        <taxon>Bacteria</taxon>
        <taxon>Bacillati</taxon>
        <taxon>Bacillota</taxon>
        <taxon>Bacilli</taxon>
        <taxon>Bacillales</taxon>
        <taxon>Paenibacillaceae</taxon>
        <taxon>Paenibacillus</taxon>
    </lineage>
</organism>
<dbReference type="PROSITE" id="PS50956">
    <property type="entry name" value="HTH_ASNC_2"/>
    <property type="match status" value="1"/>
</dbReference>
<dbReference type="InterPro" id="IPR000485">
    <property type="entry name" value="AsnC-type_HTH_dom"/>
</dbReference>
<dbReference type="PANTHER" id="PTHR30154:SF55">
    <property type="entry name" value="HTH-TYPE TRANSCRIPTIONAL REGULATOR LRPB"/>
    <property type="match status" value="1"/>
</dbReference>
<proteinExistence type="predicted"/>
<dbReference type="Proteomes" id="UP000275368">
    <property type="component" value="Chromosome"/>
</dbReference>
<dbReference type="Gene3D" id="3.30.70.920">
    <property type="match status" value="1"/>
</dbReference>
<dbReference type="InterPro" id="IPR036388">
    <property type="entry name" value="WH-like_DNA-bd_sf"/>
</dbReference>
<dbReference type="SMART" id="SM00344">
    <property type="entry name" value="HTH_ASNC"/>
    <property type="match status" value="1"/>
</dbReference>
<dbReference type="PRINTS" id="PR00033">
    <property type="entry name" value="HTHASNC"/>
</dbReference>
<dbReference type="AlphaFoldDB" id="A0A3G9JL09"/>
<dbReference type="GO" id="GO:0043200">
    <property type="term" value="P:response to amino acid"/>
    <property type="evidence" value="ECO:0007669"/>
    <property type="project" value="TreeGrafter"/>
</dbReference>
<dbReference type="GO" id="GO:0043565">
    <property type="term" value="F:sequence-specific DNA binding"/>
    <property type="evidence" value="ECO:0007669"/>
    <property type="project" value="InterPro"/>
</dbReference>
<dbReference type="SUPFAM" id="SSF54909">
    <property type="entry name" value="Dimeric alpha+beta barrel"/>
    <property type="match status" value="1"/>
</dbReference>
<evidence type="ECO:0000313" key="2">
    <source>
        <dbReference type="Proteomes" id="UP000275368"/>
    </source>
</evidence>